<sequence length="93" mass="10520">MVAYPEKTEGNAKFHQIVDFLTSSSIHHALTLSPTIYASNIEQFWNTVNSQTINNEKQIHATVDGKIVVIIKSSVRRDLLFTDDNRITFLTNA</sequence>
<dbReference type="EMBL" id="BKCJ011320329">
    <property type="protein sequence ID" value="GFD20196.1"/>
    <property type="molecule type" value="Genomic_DNA"/>
</dbReference>
<comment type="caution">
    <text evidence="1">The sequence shown here is derived from an EMBL/GenBank/DDBJ whole genome shotgun (WGS) entry which is preliminary data.</text>
</comment>
<evidence type="ECO:0008006" key="2">
    <source>
        <dbReference type="Google" id="ProtNLM"/>
    </source>
</evidence>
<name>A0A699UFU2_TANCI</name>
<organism evidence="1">
    <name type="scientific">Tanacetum cinerariifolium</name>
    <name type="common">Dalmatian daisy</name>
    <name type="synonym">Chrysanthemum cinerariifolium</name>
    <dbReference type="NCBI Taxonomy" id="118510"/>
    <lineage>
        <taxon>Eukaryota</taxon>
        <taxon>Viridiplantae</taxon>
        <taxon>Streptophyta</taxon>
        <taxon>Embryophyta</taxon>
        <taxon>Tracheophyta</taxon>
        <taxon>Spermatophyta</taxon>
        <taxon>Magnoliopsida</taxon>
        <taxon>eudicotyledons</taxon>
        <taxon>Gunneridae</taxon>
        <taxon>Pentapetalae</taxon>
        <taxon>asterids</taxon>
        <taxon>campanulids</taxon>
        <taxon>Asterales</taxon>
        <taxon>Asteraceae</taxon>
        <taxon>Asteroideae</taxon>
        <taxon>Anthemideae</taxon>
        <taxon>Anthemidinae</taxon>
        <taxon>Tanacetum</taxon>
    </lineage>
</organism>
<proteinExistence type="predicted"/>
<gene>
    <name evidence="1" type="ORF">Tci_892165</name>
</gene>
<protein>
    <recommendedName>
        <fullName evidence="2">Xylulose kinase-1</fullName>
    </recommendedName>
</protein>
<dbReference type="AlphaFoldDB" id="A0A699UFU2"/>
<reference evidence="1" key="1">
    <citation type="journal article" date="2019" name="Sci. Rep.">
        <title>Draft genome of Tanacetum cinerariifolium, the natural source of mosquito coil.</title>
        <authorList>
            <person name="Yamashiro T."/>
            <person name="Shiraishi A."/>
            <person name="Satake H."/>
            <person name="Nakayama K."/>
        </authorList>
    </citation>
    <scope>NUCLEOTIDE SEQUENCE</scope>
</reference>
<evidence type="ECO:0000313" key="1">
    <source>
        <dbReference type="EMBL" id="GFD20196.1"/>
    </source>
</evidence>
<accession>A0A699UFU2</accession>